<accession>I3YE77</accession>
<evidence type="ECO:0000256" key="3">
    <source>
        <dbReference type="ARBA" id="ARBA00022475"/>
    </source>
</evidence>
<dbReference type="EMBL" id="CP003154">
    <property type="protein sequence ID" value="AFL75295.1"/>
    <property type="molecule type" value="Genomic_DNA"/>
</dbReference>
<feature type="transmembrane region" description="Helical" evidence="7">
    <location>
        <begin position="275"/>
        <end position="296"/>
    </location>
</feature>
<keyword evidence="10" id="KW-1185">Reference proteome</keyword>
<evidence type="ECO:0000256" key="4">
    <source>
        <dbReference type="ARBA" id="ARBA00022692"/>
    </source>
</evidence>
<proteinExistence type="inferred from homology"/>
<dbReference type="GO" id="GO:0098797">
    <property type="term" value="C:plasma membrane protein complex"/>
    <property type="evidence" value="ECO:0007669"/>
    <property type="project" value="TreeGrafter"/>
</dbReference>
<comment type="similarity">
    <text evidence="2">Belongs to the ABC-4 integral membrane protein family. LolC/E subfamily.</text>
</comment>
<dbReference type="AlphaFoldDB" id="I3YE77"/>
<evidence type="ECO:0000256" key="1">
    <source>
        <dbReference type="ARBA" id="ARBA00004651"/>
    </source>
</evidence>
<dbReference type="InterPro" id="IPR051447">
    <property type="entry name" value="Lipoprotein-release_system"/>
</dbReference>
<evidence type="ECO:0000259" key="8">
    <source>
        <dbReference type="Pfam" id="PF02687"/>
    </source>
</evidence>
<dbReference type="PANTHER" id="PTHR30489:SF0">
    <property type="entry name" value="LIPOPROTEIN-RELEASING SYSTEM TRANSMEMBRANE PROTEIN LOLE"/>
    <property type="match status" value="1"/>
</dbReference>
<keyword evidence="9" id="KW-0449">Lipoprotein</keyword>
<organism evidence="9 10">
    <name type="scientific">Thiocystis violascens (strain ATCC 17096 / DSM 198 / 6111)</name>
    <name type="common">Chromatium violascens</name>
    <dbReference type="NCBI Taxonomy" id="765911"/>
    <lineage>
        <taxon>Bacteria</taxon>
        <taxon>Pseudomonadati</taxon>
        <taxon>Pseudomonadota</taxon>
        <taxon>Gammaproteobacteria</taxon>
        <taxon>Chromatiales</taxon>
        <taxon>Chromatiaceae</taxon>
        <taxon>Thiocystis</taxon>
    </lineage>
</organism>
<dbReference type="OrthoDB" id="5410375at2"/>
<evidence type="ECO:0000256" key="2">
    <source>
        <dbReference type="ARBA" id="ARBA00005236"/>
    </source>
</evidence>
<keyword evidence="5 7" id="KW-1133">Transmembrane helix</keyword>
<evidence type="ECO:0000313" key="9">
    <source>
        <dbReference type="EMBL" id="AFL75295.1"/>
    </source>
</evidence>
<feature type="transmembrane region" description="Helical" evidence="7">
    <location>
        <begin position="367"/>
        <end position="391"/>
    </location>
</feature>
<evidence type="ECO:0000313" key="10">
    <source>
        <dbReference type="Proteomes" id="UP000006062"/>
    </source>
</evidence>
<dbReference type="Pfam" id="PF02687">
    <property type="entry name" value="FtsX"/>
    <property type="match status" value="1"/>
</dbReference>
<dbReference type="eggNOG" id="COG0577">
    <property type="taxonomic scope" value="Bacteria"/>
</dbReference>
<dbReference type="InterPro" id="IPR003838">
    <property type="entry name" value="ABC3_permease_C"/>
</dbReference>
<keyword evidence="4 7" id="KW-0812">Transmembrane</keyword>
<sequence>MHATREILRLAYRDFAHERRISLCYVLALTAVLAPLLILFGLKFGLVDTLAQRLVQSPANREIGAVGSDRFDSAWFERMTARTDVAFVIPNTRRIAASLSRLQNLKTGSELRALQMIPSGPRDPLLGPHFKPPDGLAELVLSVSAAGKLGVAAGERLLARIDRSHGGRDEGVVWEVMVTGVLSPDIMSEEAALVSLPLLVATEDYRDGVAVPALGWAGTAPPQVARSFARFRLYAASIDDVARLESDLSAEGIAVRSQLAEIASMQTLDRNLSRVFWLIAFIGTLGFLASLAANLLANVERKWRELSILRLIGFPTASLILFPVAQAALVAALGAIAAVLVYLPVSSILNGWFVLSLQPGESICRLLPIHVALALVTTLFGAAAAAAWAGWRAARIEPAEGIRDV</sequence>
<reference evidence="9 10" key="1">
    <citation type="submission" date="2012-06" db="EMBL/GenBank/DDBJ databases">
        <title>Complete sequence of Thiocystis violascens DSM 198.</title>
        <authorList>
            <consortium name="US DOE Joint Genome Institute"/>
            <person name="Lucas S."/>
            <person name="Han J."/>
            <person name="Lapidus A."/>
            <person name="Cheng J.-F."/>
            <person name="Goodwin L."/>
            <person name="Pitluck S."/>
            <person name="Peters L."/>
            <person name="Ovchinnikova G."/>
            <person name="Teshima H."/>
            <person name="Detter J.C."/>
            <person name="Han C."/>
            <person name="Tapia R."/>
            <person name="Land M."/>
            <person name="Hauser L."/>
            <person name="Kyrpides N."/>
            <person name="Ivanova N."/>
            <person name="Pagani I."/>
            <person name="Vogl K."/>
            <person name="Liu Z."/>
            <person name="Frigaard N.-U."/>
            <person name="Bryant D."/>
            <person name="Woyke T."/>
        </authorList>
    </citation>
    <scope>NUCLEOTIDE SEQUENCE [LARGE SCALE GENOMIC DNA]</scope>
    <source>
        <strain evidence="10">ATCC 17096 / DSM 198 / 6111</strain>
    </source>
</reference>
<feature type="transmembrane region" description="Helical" evidence="7">
    <location>
        <begin position="21"/>
        <end position="42"/>
    </location>
</feature>
<dbReference type="RefSeq" id="WP_014779699.1">
    <property type="nucleotide sequence ID" value="NC_018012.1"/>
</dbReference>
<evidence type="ECO:0000256" key="6">
    <source>
        <dbReference type="ARBA" id="ARBA00023136"/>
    </source>
</evidence>
<name>I3YE77_THIV6</name>
<comment type="subcellular location">
    <subcellularLocation>
        <location evidence="1">Cell membrane</location>
        <topology evidence="1">Multi-pass membrane protein</topology>
    </subcellularLocation>
</comment>
<evidence type="ECO:0000256" key="5">
    <source>
        <dbReference type="ARBA" id="ARBA00022989"/>
    </source>
</evidence>
<dbReference type="Proteomes" id="UP000006062">
    <property type="component" value="Chromosome"/>
</dbReference>
<feature type="transmembrane region" description="Helical" evidence="7">
    <location>
        <begin position="331"/>
        <end position="355"/>
    </location>
</feature>
<dbReference type="GO" id="GO:0044874">
    <property type="term" value="P:lipoprotein localization to outer membrane"/>
    <property type="evidence" value="ECO:0007669"/>
    <property type="project" value="TreeGrafter"/>
</dbReference>
<keyword evidence="3" id="KW-1003">Cell membrane</keyword>
<dbReference type="KEGG" id="tvi:Thivi_3425"/>
<protein>
    <submittedName>
        <fullName evidence="9">ABC-type transport system, involved in lipoprotein release, permease component</fullName>
    </submittedName>
</protein>
<feature type="transmembrane region" description="Helical" evidence="7">
    <location>
        <begin position="308"/>
        <end position="325"/>
    </location>
</feature>
<dbReference type="PANTHER" id="PTHR30489">
    <property type="entry name" value="LIPOPROTEIN-RELEASING SYSTEM TRANSMEMBRANE PROTEIN LOLE"/>
    <property type="match status" value="1"/>
</dbReference>
<feature type="domain" description="ABC3 transporter permease C-terminal" evidence="8">
    <location>
        <begin position="278"/>
        <end position="398"/>
    </location>
</feature>
<keyword evidence="6 7" id="KW-0472">Membrane</keyword>
<dbReference type="STRING" id="765911.Thivi_3425"/>
<dbReference type="HOGENOM" id="CLU_056171_0_0_6"/>
<gene>
    <name evidence="9" type="ordered locus">Thivi_3425</name>
</gene>
<evidence type="ECO:0000256" key="7">
    <source>
        <dbReference type="SAM" id="Phobius"/>
    </source>
</evidence>